<dbReference type="Proteomes" id="UP001430356">
    <property type="component" value="Unassembled WGS sequence"/>
</dbReference>
<accession>A0AAW0ET86</accession>
<gene>
    <name evidence="2" type="ORF">NESM_000694900</name>
</gene>
<feature type="region of interest" description="Disordered" evidence="1">
    <location>
        <begin position="673"/>
        <end position="696"/>
    </location>
</feature>
<feature type="compositionally biased region" description="Basic residues" evidence="1">
    <location>
        <begin position="747"/>
        <end position="757"/>
    </location>
</feature>
<feature type="compositionally biased region" description="Basic and acidic residues" evidence="1">
    <location>
        <begin position="565"/>
        <end position="577"/>
    </location>
</feature>
<feature type="compositionally biased region" description="Basic residues" evidence="1">
    <location>
        <begin position="627"/>
        <end position="649"/>
    </location>
</feature>
<feature type="compositionally biased region" description="Basic residues" evidence="1">
    <location>
        <begin position="578"/>
        <end position="591"/>
    </location>
</feature>
<protein>
    <submittedName>
        <fullName evidence="2">Uncharacterized protein</fullName>
    </submittedName>
</protein>
<feature type="region of interest" description="Disordered" evidence="1">
    <location>
        <begin position="825"/>
        <end position="861"/>
    </location>
</feature>
<feature type="compositionally biased region" description="Basic residues" evidence="1">
    <location>
        <begin position="965"/>
        <end position="974"/>
    </location>
</feature>
<feature type="compositionally biased region" description="Basic residues" evidence="1">
    <location>
        <begin position="45"/>
        <end position="60"/>
    </location>
</feature>
<feature type="compositionally biased region" description="Basic residues" evidence="1">
    <location>
        <begin position="1035"/>
        <end position="1045"/>
    </location>
</feature>
<keyword evidence="3" id="KW-1185">Reference proteome</keyword>
<feature type="region of interest" description="Disordered" evidence="1">
    <location>
        <begin position="565"/>
        <end position="602"/>
    </location>
</feature>
<feature type="region of interest" description="Disordered" evidence="1">
    <location>
        <begin position="37"/>
        <end position="66"/>
    </location>
</feature>
<evidence type="ECO:0000313" key="2">
    <source>
        <dbReference type="EMBL" id="KAK7197462.1"/>
    </source>
</evidence>
<feature type="compositionally biased region" description="Basic residues" evidence="1">
    <location>
        <begin position="328"/>
        <end position="349"/>
    </location>
</feature>
<feature type="region of interest" description="Disordered" evidence="1">
    <location>
        <begin position="965"/>
        <end position="1102"/>
    </location>
</feature>
<evidence type="ECO:0000313" key="3">
    <source>
        <dbReference type="Proteomes" id="UP001430356"/>
    </source>
</evidence>
<feature type="region of interest" description="Disordered" evidence="1">
    <location>
        <begin position="327"/>
        <end position="373"/>
    </location>
</feature>
<reference evidence="2 3" key="1">
    <citation type="journal article" date="2021" name="MBio">
        <title>A New Model Trypanosomatid, Novymonas esmeraldas: Genomic Perception of Its 'Candidatus Pandoraea novymonadis' Endosymbiont.</title>
        <authorList>
            <person name="Zakharova A."/>
            <person name="Saura A."/>
            <person name="Butenko A."/>
            <person name="Podesvova L."/>
            <person name="Warmusova S."/>
            <person name="Kostygov A.Y."/>
            <person name="Nenarokova A."/>
            <person name="Lukes J."/>
            <person name="Opperdoes F.R."/>
            <person name="Yurchenko V."/>
        </authorList>
    </citation>
    <scope>NUCLEOTIDE SEQUENCE [LARGE SCALE GENOMIC DNA]</scope>
    <source>
        <strain evidence="2 3">E262AT.01</strain>
    </source>
</reference>
<feature type="compositionally biased region" description="Low complexity" evidence="1">
    <location>
        <begin position="1082"/>
        <end position="1095"/>
    </location>
</feature>
<comment type="caution">
    <text evidence="2">The sequence shown here is derived from an EMBL/GenBank/DDBJ whole genome shotgun (WGS) entry which is preliminary data.</text>
</comment>
<sequence>MVHLAAVLAHRRHDVVGRDDRHDVLVDRAQGEVELAPRQRDARRAERHRLHPHLRRHNRGHGAAERVPGEHQLPRVLRPGPNVGDVVVEVRKEVAAEVVLLAPPQAVVAAARQLRPRLVHITAPVRRQRRRPQQVHHQVLGHHHRTRDQHRHQLVQHHLKKDIRVEEEVREGEHVRATHRDDRHVSPLAVHLVKVTPPRRLVVRVARHARRAVAPLYHPVRVQVRIQKAQHRRELLHVEQVRRHREQRQLPHRRRAVLPRAQLRVEVLALGRRDVVPHERARRRLRHAGEVALQRRVGRVRRRRAPRRVLRQQVHPQHNVVKREAAVVRRRRHPHRQRTQLRERRLHNQPRHEQRVQHQHRHGDQAQHHTHRAKLGAAEVAGTLQRQQPRKRVGVEVVVEHVAPQRAGRDHNLPPQLHLSPTRVHDRHAPNVDQHVETHHIRPVVLLLVPILQHARQRRRQRRTRVGVLPHHRPIRRHVELARQVDGARRQQHIHRHQHETQQHVVAEVEQRTHEQQLVRRRNDGDWKHRVGVPQQPRVGAQCARHGGGDREGHVAEQVWRVQVRQDHHTGREAEHRATRHRKADRKHNHHKEANVPHGVDVVAPPVVLHVRDEHLRRRRTDELARRLHRGRHRPPRRGQGRRPRRRVRNRDGSATPSCASRAAAHLRRLRHRHAAVRGREGALHRQQERRRERVGERVQVVAQSRLQLAALLVEAAEEAPAVQRRVLQRHLAQHRRQDKDDLDRKHAPRRGRHPRLAARPLHYSVRVAEQPQPHGKRHRDDTADSQTRRLLHRKTQPRAQKGVVELALCRVGVHHRLRHAVHHLVPHGGDGDGERSEGRHARRNGAEPVHERRHTRGAERPQLHLLRHRDHQHPDNALNRCVRQRHNHRKEWNVVDAEEEADEGVQVERELIWEVQGAHGEVHKLASGPQTLLHVPVPHGGKRACALRRIMQCLAQRRLVCRRRRTRRQRRSAALRALTLHPTLRRGEQERGEERRGGCGAAQWTTPHYTTKNNNNNDQQQRTKVNNTNQSPHTHTHTHKHTLARHTVSLFLSRVRGGLAHSPTQARTLRGGRRGRRRPTGKAATTTTAAAAAADNSRERE</sequence>
<organism evidence="2 3">
    <name type="scientific">Novymonas esmeraldas</name>
    <dbReference type="NCBI Taxonomy" id="1808958"/>
    <lineage>
        <taxon>Eukaryota</taxon>
        <taxon>Discoba</taxon>
        <taxon>Euglenozoa</taxon>
        <taxon>Kinetoplastea</taxon>
        <taxon>Metakinetoplastina</taxon>
        <taxon>Trypanosomatida</taxon>
        <taxon>Trypanosomatidae</taxon>
        <taxon>Novymonas</taxon>
    </lineage>
</organism>
<feature type="compositionally biased region" description="Basic and acidic residues" evidence="1">
    <location>
        <begin position="350"/>
        <end position="367"/>
    </location>
</feature>
<dbReference type="EMBL" id="JAECZO010000107">
    <property type="protein sequence ID" value="KAK7197462.1"/>
    <property type="molecule type" value="Genomic_DNA"/>
</dbReference>
<feature type="compositionally biased region" description="Basic and acidic residues" evidence="1">
    <location>
        <begin position="678"/>
        <end position="696"/>
    </location>
</feature>
<proteinExistence type="predicted"/>
<feature type="region of interest" description="Disordered" evidence="1">
    <location>
        <begin position="731"/>
        <end position="799"/>
    </location>
</feature>
<feature type="compositionally biased region" description="Basic and acidic residues" evidence="1">
    <location>
        <begin position="736"/>
        <end position="746"/>
    </location>
</feature>
<feature type="region of interest" description="Disordered" evidence="1">
    <location>
        <begin position="620"/>
        <end position="660"/>
    </location>
</feature>
<feature type="compositionally biased region" description="Basic and acidic residues" evidence="1">
    <location>
        <begin position="830"/>
        <end position="861"/>
    </location>
</feature>
<evidence type="ECO:0000256" key="1">
    <source>
        <dbReference type="SAM" id="MobiDB-lite"/>
    </source>
</evidence>
<feature type="compositionally biased region" description="Basic and acidic residues" evidence="1">
    <location>
        <begin position="986"/>
        <end position="998"/>
    </location>
</feature>
<feature type="compositionally biased region" description="Polar residues" evidence="1">
    <location>
        <begin position="1004"/>
        <end position="1033"/>
    </location>
</feature>
<feature type="compositionally biased region" description="Basic residues" evidence="1">
    <location>
        <begin position="1071"/>
        <end position="1081"/>
    </location>
</feature>
<dbReference type="AlphaFoldDB" id="A0AAW0ET86"/>
<name>A0AAW0ET86_9TRYP</name>